<dbReference type="AlphaFoldDB" id="A0A4D6MGN4"/>
<name>A0A4D6MGN4_VIGUN</name>
<sequence>MDSKCLQFVDCSEEKKIFFCHSCKAKYIGALNDKLSVQQKEYIAGTPFWWFTMLKELVKIIQVPDEQVPVIVALDECDSG</sequence>
<keyword evidence="2" id="KW-1185">Reference proteome</keyword>
<organism evidence="1 2">
    <name type="scientific">Vigna unguiculata</name>
    <name type="common">Cowpea</name>
    <dbReference type="NCBI Taxonomy" id="3917"/>
    <lineage>
        <taxon>Eukaryota</taxon>
        <taxon>Viridiplantae</taxon>
        <taxon>Streptophyta</taxon>
        <taxon>Embryophyta</taxon>
        <taxon>Tracheophyta</taxon>
        <taxon>Spermatophyta</taxon>
        <taxon>Magnoliopsida</taxon>
        <taxon>eudicotyledons</taxon>
        <taxon>Gunneridae</taxon>
        <taxon>Pentapetalae</taxon>
        <taxon>rosids</taxon>
        <taxon>fabids</taxon>
        <taxon>Fabales</taxon>
        <taxon>Fabaceae</taxon>
        <taxon>Papilionoideae</taxon>
        <taxon>50 kb inversion clade</taxon>
        <taxon>NPAAA clade</taxon>
        <taxon>indigoferoid/millettioid clade</taxon>
        <taxon>Phaseoleae</taxon>
        <taxon>Vigna</taxon>
    </lineage>
</organism>
<evidence type="ECO:0000313" key="2">
    <source>
        <dbReference type="Proteomes" id="UP000501690"/>
    </source>
</evidence>
<accession>A0A4D6MGN4</accession>
<proteinExistence type="predicted"/>
<gene>
    <name evidence="1" type="ORF">DEO72_LG7g955</name>
</gene>
<dbReference type="EMBL" id="CP039351">
    <property type="protein sequence ID" value="QCD99671.1"/>
    <property type="molecule type" value="Genomic_DNA"/>
</dbReference>
<evidence type="ECO:0000313" key="1">
    <source>
        <dbReference type="EMBL" id="QCD99671.1"/>
    </source>
</evidence>
<reference evidence="1 2" key="1">
    <citation type="submission" date="2019-04" db="EMBL/GenBank/DDBJ databases">
        <title>An improved genome assembly and genetic linkage map for asparagus bean, Vigna unguiculata ssp. sesquipedialis.</title>
        <authorList>
            <person name="Xia Q."/>
            <person name="Zhang R."/>
            <person name="Dong Y."/>
        </authorList>
    </citation>
    <scope>NUCLEOTIDE SEQUENCE [LARGE SCALE GENOMIC DNA]</scope>
    <source>
        <tissue evidence="1">Leaf</tissue>
    </source>
</reference>
<dbReference type="Proteomes" id="UP000501690">
    <property type="component" value="Linkage Group LG7"/>
</dbReference>
<protein>
    <submittedName>
        <fullName evidence="1">Uncharacterized protein</fullName>
    </submittedName>
</protein>